<evidence type="ECO:0000313" key="3">
    <source>
        <dbReference type="EMBL" id="KAK3199476.1"/>
    </source>
</evidence>
<dbReference type="InterPro" id="IPR044730">
    <property type="entry name" value="RNase_H-like_dom_plant"/>
</dbReference>
<keyword evidence="1" id="KW-0732">Signal</keyword>
<dbReference type="PANTHER" id="PTHR47074">
    <property type="entry name" value="BNAC02G40300D PROTEIN"/>
    <property type="match status" value="1"/>
</dbReference>
<dbReference type="GO" id="GO:0004523">
    <property type="term" value="F:RNA-DNA hybrid ribonuclease activity"/>
    <property type="evidence" value="ECO:0007669"/>
    <property type="project" value="InterPro"/>
</dbReference>
<organism evidence="3 4">
    <name type="scientific">Dipteronia sinensis</name>
    <dbReference type="NCBI Taxonomy" id="43782"/>
    <lineage>
        <taxon>Eukaryota</taxon>
        <taxon>Viridiplantae</taxon>
        <taxon>Streptophyta</taxon>
        <taxon>Embryophyta</taxon>
        <taxon>Tracheophyta</taxon>
        <taxon>Spermatophyta</taxon>
        <taxon>Magnoliopsida</taxon>
        <taxon>eudicotyledons</taxon>
        <taxon>Gunneridae</taxon>
        <taxon>Pentapetalae</taxon>
        <taxon>rosids</taxon>
        <taxon>malvids</taxon>
        <taxon>Sapindales</taxon>
        <taxon>Sapindaceae</taxon>
        <taxon>Hippocastanoideae</taxon>
        <taxon>Acereae</taxon>
        <taxon>Dipteronia</taxon>
    </lineage>
</organism>
<evidence type="ECO:0000313" key="4">
    <source>
        <dbReference type="Proteomes" id="UP001281410"/>
    </source>
</evidence>
<dbReference type="InterPro" id="IPR002156">
    <property type="entry name" value="RNaseH_domain"/>
</dbReference>
<name>A0AAE0A3V7_9ROSI</name>
<dbReference type="GO" id="GO:0003676">
    <property type="term" value="F:nucleic acid binding"/>
    <property type="evidence" value="ECO:0007669"/>
    <property type="project" value="InterPro"/>
</dbReference>
<dbReference type="InterPro" id="IPR012337">
    <property type="entry name" value="RNaseH-like_sf"/>
</dbReference>
<dbReference type="CDD" id="cd06222">
    <property type="entry name" value="RNase_H_like"/>
    <property type="match status" value="1"/>
</dbReference>
<comment type="caution">
    <text evidence="3">The sequence shown here is derived from an EMBL/GenBank/DDBJ whole genome shotgun (WGS) entry which is preliminary data.</text>
</comment>
<proteinExistence type="predicted"/>
<dbReference type="InterPro" id="IPR036397">
    <property type="entry name" value="RNaseH_sf"/>
</dbReference>
<protein>
    <recommendedName>
        <fullName evidence="2">RNase H type-1 domain-containing protein</fullName>
    </recommendedName>
</protein>
<feature type="chain" id="PRO_5042204095" description="RNase H type-1 domain-containing protein" evidence="1">
    <location>
        <begin position="22"/>
        <end position="143"/>
    </location>
</feature>
<accession>A0AAE0A3V7</accession>
<feature type="domain" description="RNase H type-1" evidence="2">
    <location>
        <begin position="70"/>
        <end position="138"/>
    </location>
</feature>
<dbReference type="Gene3D" id="3.30.420.10">
    <property type="entry name" value="Ribonuclease H-like superfamily/Ribonuclease H"/>
    <property type="match status" value="1"/>
</dbReference>
<gene>
    <name evidence="3" type="ORF">Dsin_022891</name>
</gene>
<dbReference type="InterPro" id="IPR052929">
    <property type="entry name" value="RNase_H-like_EbsB-rel"/>
</dbReference>
<dbReference type="Proteomes" id="UP001281410">
    <property type="component" value="Unassembled WGS sequence"/>
</dbReference>
<sequence>MGVRVWSQLSSLILCCLVVISLLSDSEVTEWAASFIQDFRSANANKNAQVVERVVSHRWQVPHVGSFKINTDAALNVHGKVTGFGVVIRDCYRRVMVSYCRNIRACYQPHIAEAIAILEGIRFAVNRRFVPAILESDAWLWFR</sequence>
<dbReference type="PANTHER" id="PTHR47074:SF48">
    <property type="entry name" value="POLYNUCLEOTIDYL TRANSFERASE, RIBONUCLEASE H-LIKE SUPERFAMILY PROTEIN"/>
    <property type="match status" value="1"/>
</dbReference>
<dbReference type="EMBL" id="JANJYJ010000007">
    <property type="protein sequence ID" value="KAK3199476.1"/>
    <property type="molecule type" value="Genomic_DNA"/>
</dbReference>
<evidence type="ECO:0000256" key="1">
    <source>
        <dbReference type="SAM" id="SignalP"/>
    </source>
</evidence>
<dbReference type="Pfam" id="PF13456">
    <property type="entry name" value="RVT_3"/>
    <property type="match status" value="1"/>
</dbReference>
<feature type="signal peptide" evidence="1">
    <location>
        <begin position="1"/>
        <end position="21"/>
    </location>
</feature>
<evidence type="ECO:0000259" key="2">
    <source>
        <dbReference type="Pfam" id="PF13456"/>
    </source>
</evidence>
<reference evidence="3" key="1">
    <citation type="journal article" date="2023" name="Plant J.">
        <title>Genome sequences and population genomics provide insights into the demographic history, inbreeding, and mutation load of two 'living fossil' tree species of Dipteronia.</title>
        <authorList>
            <person name="Feng Y."/>
            <person name="Comes H.P."/>
            <person name="Chen J."/>
            <person name="Zhu S."/>
            <person name="Lu R."/>
            <person name="Zhang X."/>
            <person name="Li P."/>
            <person name="Qiu J."/>
            <person name="Olsen K.M."/>
            <person name="Qiu Y."/>
        </authorList>
    </citation>
    <scope>NUCLEOTIDE SEQUENCE</scope>
    <source>
        <strain evidence="3">NBL</strain>
    </source>
</reference>
<dbReference type="AlphaFoldDB" id="A0AAE0A3V7"/>
<keyword evidence="4" id="KW-1185">Reference proteome</keyword>
<dbReference type="SUPFAM" id="SSF53098">
    <property type="entry name" value="Ribonuclease H-like"/>
    <property type="match status" value="1"/>
</dbReference>